<reference evidence="3 5" key="1">
    <citation type="submission" date="2018-08" db="EMBL/GenBank/DDBJ databases">
        <title>Genome sequencing of Agrobacterium vitis strain ICMP 10754.</title>
        <authorList>
            <person name="Visnovsky S.B."/>
            <person name="Pitman A.R."/>
        </authorList>
    </citation>
    <scope>NUCLEOTIDE SEQUENCE [LARGE SCALE GENOMIC DNA]</scope>
    <source>
        <strain evidence="3 5">ICMP 10754</strain>
    </source>
</reference>
<sequence length="240" mass="23890">MMPDLPMLAGTVAAGFLMGLAGSLHCAGQCGGIASSLLIATGQGRSGRQRAQALLATQLGRTVTYTIAGCVVGIAGDALGQLFDLAGLQPVLRALGAAMLLWVGFSLIGVVPGPQLIDRRVIAASTFLLGGRQGPVHFGRPSALLLGMAWGIAPCAMVYNALMTAMLSGTGATGALFMMSFGLATVPAVALTAVGAAQIAVMGATLPKAALRKVVGIAIVALGFGSIVMPAASLTALCLS</sequence>
<dbReference type="OrthoDB" id="5574095at2"/>
<dbReference type="InterPro" id="IPR039447">
    <property type="entry name" value="UreH-like_TM_dom"/>
</dbReference>
<dbReference type="EMBL" id="WPHR01000036">
    <property type="protein sequence ID" value="MUZ75762.1"/>
    <property type="molecule type" value="Genomic_DNA"/>
</dbReference>
<evidence type="ECO:0000313" key="5">
    <source>
        <dbReference type="Proteomes" id="UP000436911"/>
    </source>
</evidence>
<organism evidence="3 5">
    <name type="scientific">Agrobacterium vitis</name>
    <name type="common">Rhizobium vitis</name>
    <dbReference type="NCBI Taxonomy" id="373"/>
    <lineage>
        <taxon>Bacteria</taxon>
        <taxon>Pseudomonadati</taxon>
        <taxon>Pseudomonadota</taxon>
        <taxon>Alphaproteobacteria</taxon>
        <taxon>Hyphomicrobiales</taxon>
        <taxon>Rhizobiaceae</taxon>
        <taxon>Rhizobium/Agrobacterium group</taxon>
        <taxon>Agrobacterium</taxon>
    </lineage>
</organism>
<dbReference type="Pfam" id="PF13386">
    <property type="entry name" value="DsbD_2"/>
    <property type="match status" value="1"/>
</dbReference>
<gene>
    <name evidence="3" type="ORF">DXT89_21970</name>
    <name evidence="4" type="ORF">GOZ90_24150</name>
</gene>
<accession>A0A368NJK6</accession>
<dbReference type="EMBL" id="QUSG01000019">
    <property type="protein sequence ID" value="KAA3522245.1"/>
    <property type="molecule type" value="Genomic_DNA"/>
</dbReference>
<dbReference type="GeneID" id="60684360"/>
<dbReference type="Proteomes" id="UP000477951">
    <property type="component" value="Unassembled WGS sequence"/>
</dbReference>
<dbReference type="RefSeq" id="WP_060716903.1">
    <property type="nucleotide sequence ID" value="NZ_JABFNP010000004.1"/>
</dbReference>
<dbReference type="PANTHER" id="PTHR42208:SF1">
    <property type="entry name" value="HEAVY METAL TRANSPORTER"/>
    <property type="match status" value="1"/>
</dbReference>
<evidence type="ECO:0000259" key="2">
    <source>
        <dbReference type="Pfam" id="PF13386"/>
    </source>
</evidence>
<dbReference type="Proteomes" id="UP000436911">
    <property type="component" value="Unassembled WGS sequence"/>
</dbReference>
<reference evidence="4 6" key="2">
    <citation type="submission" date="2019-12" db="EMBL/GenBank/DDBJ databases">
        <title>Whole-genome sequencing of Allorhizobium vitis.</title>
        <authorList>
            <person name="Gan H.M."/>
            <person name="Szegedi E."/>
            <person name="Burr T."/>
            <person name="Savka M.A."/>
        </authorList>
    </citation>
    <scope>NUCLEOTIDE SEQUENCE [LARGE SCALE GENOMIC DNA]</scope>
    <source>
        <strain evidence="4 6">CG516</strain>
    </source>
</reference>
<dbReference type="AlphaFoldDB" id="A0A368NJK6"/>
<proteinExistence type="predicted"/>
<comment type="caution">
    <text evidence="3">The sequence shown here is derived from an EMBL/GenBank/DDBJ whole genome shotgun (WGS) entry which is preliminary data.</text>
</comment>
<evidence type="ECO:0000313" key="6">
    <source>
        <dbReference type="Proteomes" id="UP000477951"/>
    </source>
</evidence>
<evidence type="ECO:0000313" key="4">
    <source>
        <dbReference type="EMBL" id="MUZ75762.1"/>
    </source>
</evidence>
<feature type="domain" description="Urease accessory protein UreH-like transmembrane" evidence="2">
    <location>
        <begin position="15"/>
        <end position="224"/>
    </location>
</feature>
<evidence type="ECO:0000256" key="1">
    <source>
        <dbReference type="SAM" id="Phobius"/>
    </source>
</evidence>
<feature type="transmembrane region" description="Helical" evidence="1">
    <location>
        <begin position="91"/>
        <end position="111"/>
    </location>
</feature>
<feature type="transmembrane region" description="Helical" evidence="1">
    <location>
        <begin position="174"/>
        <end position="202"/>
    </location>
</feature>
<name>A0A368NJK6_AGRVI</name>
<protein>
    <submittedName>
        <fullName evidence="3">Sulfite exporter TauE/SafE family protein</fullName>
    </submittedName>
</protein>
<keyword evidence="1" id="KW-0472">Membrane</keyword>
<feature type="transmembrane region" description="Helical" evidence="1">
    <location>
        <begin position="142"/>
        <end position="162"/>
    </location>
</feature>
<feature type="transmembrane region" description="Helical" evidence="1">
    <location>
        <begin position="214"/>
        <end position="237"/>
    </location>
</feature>
<dbReference type="PANTHER" id="PTHR42208">
    <property type="entry name" value="HEAVY METAL TRANSPORTER-RELATED"/>
    <property type="match status" value="1"/>
</dbReference>
<evidence type="ECO:0000313" key="3">
    <source>
        <dbReference type="EMBL" id="KAA3522245.1"/>
    </source>
</evidence>
<keyword evidence="1" id="KW-1133">Transmembrane helix</keyword>
<keyword evidence="1" id="KW-0812">Transmembrane</keyword>